<feature type="compositionally biased region" description="Basic and acidic residues" evidence="1">
    <location>
        <begin position="247"/>
        <end position="263"/>
    </location>
</feature>
<dbReference type="EMBL" id="PEBV01000033">
    <property type="protein sequence ID" value="PTQ51904.1"/>
    <property type="molecule type" value="Genomic_DNA"/>
</dbReference>
<dbReference type="RefSeq" id="WP_273000528.1">
    <property type="nucleotide sequence ID" value="NZ_PEBV01000033.1"/>
</dbReference>
<gene>
    <name evidence="2" type="ORF">HSCHL_0980</name>
</gene>
<dbReference type="AlphaFoldDB" id="A0A2T5G6U6"/>
<protein>
    <submittedName>
        <fullName evidence="2">Uncharacterized protein</fullName>
    </submittedName>
</protein>
<sequence length="276" mass="31620">MLFVVVFSVLARRKKPSGAKEAKGRKDRKATTADVFFTAEVDEDGLIRIGRERRLAFRVREVNMVAMSPEERDQVWTGFRSYIAAMNIPHSFILTSQYLRLSDYIRTFEETMRRAMLPPGLQRSGESVLEYLRAIDREGGLRETQGYIVIRFDPSRHLTEGVLSTGIGPIDDLINRFSPDRKLTPEEEAEVTRQLLKEAELLLVDAGRRIGLRVERLDRQGVYALAHMILQREIAHVLGLSDIPKEAFRESKTPSRRPAEEKRGRQRGQTVFRVGP</sequence>
<organism evidence="2 3">
    <name type="scientific">Hydrogenibacillus schlegelii</name>
    <name type="common">Bacillus schlegelii</name>
    <dbReference type="NCBI Taxonomy" id="1484"/>
    <lineage>
        <taxon>Bacteria</taxon>
        <taxon>Bacillati</taxon>
        <taxon>Bacillota</taxon>
        <taxon>Bacilli</taxon>
        <taxon>Bacillales</taxon>
        <taxon>Bacillales Family X. Incertae Sedis</taxon>
        <taxon>Hydrogenibacillus</taxon>
    </lineage>
</organism>
<proteinExistence type="predicted"/>
<accession>A0A2T5G6U6</accession>
<name>A0A2T5G6U6_HYDSH</name>
<feature type="region of interest" description="Disordered" evidence="1">
    <location>
        <begin position="247"/>
        <end position="276"/>
    </location>
</feature>
<reference evidence="2 3" key="1">
    <citation type="submission" date="2017-08" db="EMBL/GenBank/DDBJ databases">
        <title>Burning lignite coal seam in the remote Altai Mountains harbors a hydrogen-driven thermophilic microbial community.</title>
        <authorList>
            <person name="Kadnikov V.V."/>
            <person name="Mardanov A.V."/>
            <person name="Ivasenko D."/>
            <person name="Beletsky A.V."/>
            <person name="Karnachuk O.V."/>
            <person name="Ravin N.V."/>
        </authorList>
    </citation>
    <scope>NUCLEOTIDE SEQUENCE [LARGE SCALE GENOMIC DNA]</scope>
    <source>
        <strain evidence="2">AL33</strain>
    </source>
</reference>
<evidence type="ECO:0000313" key="3">
    <source>
        <dbReference type="Proteomes" id="UP000244180"/>
    </source>
</evidence>
<evidence type="ECO:0000256" key="1">
    <source>
        <dbReference type="SAM" id="MobiDB-lite"/>
    </source>
</evidence>
<comment type="caution">
    <text evidence="2">The sequence shown here is derived from an EMBL/GenBank/DDBJ whole genome shotgun (WGS) entry which is preliminary data.</text>
</comment>
<evidence type="ECO:0000313" key="2">
    <source>
        <dbReference type="EMBL" id="PTQ51904.1"/>
    </source>
</evidence>
<dbReference type="Proteomes" id="UP000244180">
    <property type="component" value="Unassembled WGS sequence"/>
</dbReference>